<dbReference type="GO" id="GO:0005506">
    <property type="term" value="F:iron ion binding"/>
    <property type="evidence" value="ECO:0007669"/>
    <property type="project" value="InterPro"/>
</dbReference>
<dbReference type="RefSeq" id="XP_033384546.1">
    <property type="nucleotide sequence ID" value="XM_033528013.1"/>
</dbReference>
<dbReference type="PRINTS" id="PR00463">
    <property type="entry name" value="EP450I"/>
</dbReference>
<dbReference type="InterPro" id="IPR001128">
    <property type="entry name" value="Cyt_P450"/>
</dbReference>
<keyword evidence="8" id="KW-0812">Transmembrane</keyword>
<keyword evidence="5 6" id="KW-0408">Iron</keyword>
<evidence type="ECO:0000256" key="7">
    <source>
        <dbReference type="RuleBase" id="RU000461"/>
    </source>
</evidence>
<feature type="binding site" description="axial binding residue" evidence="6">
    <location>
        <position position="459"/>
    </location>
    <ligand>
        <name>heme</name>
        <dbReference type="ChEBI" id="CHEBI:30413"/>
    </ligand>
    <ligandPart>
        <name>Fe</name>
        <dbReference type="ChEBI" id="CHEBI:18248"/>
    </ligandPart>
</feature>
<dbReference type="EMBL" id="ML978069">
    <property type="protein sequence ID" value="KAF2016207.1"/>
    <property type="molecule type" value="Genomic_DNA"/>
</dbReference>
<dbReference type="AlphaFoldDB" id="A0A6A5XTR7"/>
<evidence type="ECO:0000313" key="9">
    <source>
        <dbReference type="EMBL" id="KAF2016207.1"/>
    </source>
</evidence>
<organism evidence="9 10">
    <name type="scientific">Aaosphaeria arxii CBS 175.79</name>
    <dbReference type="NCBI Taxonomy" id="1450172"/>
    <lineage>
        <taxon>Eukaryota</taxon>
        <taxon>Fungi</taxon>
        <taxon>Dikarya</taxon>
        <taxon>Ascomycota</taxon>
        <taxon>Pezizomycotina</taxon>
        <taxon>Dothideomycetes</taxon>
        <taxon>Pleosporomycetidae</taxon>
        <taxon>Pleosporales</taxon>
        <taxon>Pleosporales incertae sedis</taxon>
        <taxon>Aaosphaeria</taxon>
    </lineage>
</organism>
<accession>A0A6A5XTR7</accession>
<evidence type="ECO:0000256" key="6">
    <source>
        <dbReference type="PIRSR" id="PIRSR602401-1"/>
    </source>
</evidence>
<dbReference type="PROSITE" id="PS00086">
    <property type="entry name" value="CYTOCHROME_P450"/>
    <property type="match status" value="1"/>
</dbReference>
<keyword evidence="7" id="KW-0560">Oxidoreductase</keyword>
<dbReference type="Proteomes" id="UP000799778">
    <property type="component" value="Unassembled WGS sequence"/>
</dbReference>
<dbReference type="PRINTS" id="PR00385">
    <property type="entry name" value="P450"/>
</dbReference>
<dbReference type="GeneID" id="54285410"/>
<proteinExistence type="inferred from homology"/>
<protein>
    <submittedName>
        <fullName evidence="9">Cytochrome P450</fullName>
    </submittedName>
</protein>
<keyword evidence="4 6" id="KW-0479">Metal-binding</keyword>
<reference evidence="9" key="1">
    <citation type="journal article" date="2020" name="Stud. Mycol.">
        <title>101 Dothideomycetes genomes: a test case for predicting lifestyles and emergence of pathogens.</title>
        <authorList>
            <person name="Haridas S."/>
            <person name="Albert R."/>
            <person name="Binder M."/>
            <person name="Bloem J."/>
            <person name="Labutti K."/>
            <person name="Salamov A."/>
            <person name="Andreopoulos B."/>
            <person name="Baker S."/>
            <person name="Barry K."/>
            <person name="Bills G."/>
            <person name="Bluhm B."/>
            <person name="Cannon C."/>
            <person name="Castanera R."/>
            <person name="Culley D."/>
            <person name="Daum C."/>
            <person name="Ezra D."/>
            <person name="Gonzalez J."/>
            <person name="Henrissat B."/>
            <person name="Kuo A."/>
            <person name="Liang C."/>
            <person name="Lipzen A."/>
            <person name="Lutzoni F."/>
            <person name="Magnuson J."/>
            <person name="Mondo S."/>
            <person name="Nolan M."/>
            <person name="Ohm R."/>
            <person name="Pangilinan J."/>
            <person name="Park H.-J."/>
            <person name="Ramirez L."/>
            <person name="Alfaro M."/>
            <person name="Sun H."/>
            <person name="Tritt A."/>
            <person name="Yoshinaga Y."/>
            <person name="Zwiers L.-H."/>
            <person name="Turgeon B."/>
            <person name="Goodwin S."/>
            <person name="Spatafora J."/>
            <person name="Crous P."/>
            <person name="Grigoriev I."/>
        </authorList>
    </citation>
    <scope>NUCLEOTIDE SEQUENCE</scope>
    <source>
        <strain evidence="9">CBS 175.79</strain>
    </source>
</reference>
<evidence type="ECO:0000256" key="3">
    <source>
        <dbReference type="ARBA" id="ARBA00022617"/>
    </source>
</evidence>
<comment type="similarity">
    <text evidence="2 7">Belongs to the cytochrome P450 family.</text>
</comment>
<dbReference type="Pfam" id="PF00067">
    <property type="entry name" value="p450"/>
    <property type="match status" value="1"/>
</dbReference>
<keyword evidence="3 6" id="KW-0349">Heme</keyword>
<keyword evidence="8" id="KW-0472">Membrane</keyword>
<dbReference type="GO" id="GO:0020037">
    <property type="term" value="F:heme binding"/>
    <property type="evidence" value="ECO:0007669"/>
    <property type="project" value="InterPro"/>
</dbReference>
<comment type="cofactor">
    <cofactor evidence="1 6">
        <name>heme</name>
        <dbReference type="ChEBI" id="CHEBI:30413"/>
    </cofactor>
</comment>
<name>A0A6A5XTR7_9PLEO</name>
<feature type="transmembrane region" description="Helical" evidence="8">
    <location>
        <begin position="20"/>
        <end position="39"/>
    </location>
</feature>
<keyword evidence="7" id="KW-0503">Monooxygenase</keyword>
<dbReference type="InterPro" id="IPR036396">
    <property type="entry name" value="Cyt_P450_sf"/>
</dbReference>
<dbReference type="PANTHER" id="PTHR24305">
    <property type="entry name" value="CYTOCHROME P450"/>
    <property type="match status" value="1"/>
</dbReference>
<dbReference type="Gene3D" id="1.10.630.10">
    <property type="entry name" value="Cytochrome P450"/>
    <property type="match status" value="1"/>
</dbReference>
<dbReference type="InterPro" id="IPR002401">
    <property type="entry name" value="Cyt_P450_E_grp-I"/>
</dbReference>
<evidence type="ECO:0000256" key="8">
    <source>
        <dbReference type="SAM" id="Phobius"/>
    </source>
</evidence>
<evidence type="ECO:0000256" key="2">
    <source>
        <dbReference type="ARBA" id="ARBA00010617"/>
    </source>
</evidence>
<dbReference type="SUPFAM" id="SSF48264">
    <property type="entry name" value="Cytochrome P450"/>
    <property type="match status" value="1"/>
</dbReference>
<evidence type="ECO:0000256" key="4">
    <source>
        <dbReference type="ARBA" id="ARBA00022723"/>
    </source>
</evidence>
<gene>
    <name evidence="9" type="ORF">BU24DRAFT_422558</name>
</gene>
<evidence type="ECO:0000256" key="5">
    <source>
        <dbReference type="ARBA" id="ARBA00023004"/>
    </source>
</evidence>
<dbReference type="CDD" id="cd11058">
    <property type="entry name" value="CYP60B-like"/>
    <property type="match status" value="1"/>
</dbReference>
<evidence type="ECO:0000256" key="1">
    <source>
        <dbReference type="ARBA" id="ARBA00001971"/>
    </source>
</evidence>
<dbReference type="GO" id="GO:0016705">
    <property type="term" value="F:oxidoreductase activity, acting on paired donors, with incorporation or reduction of molecular oxygen"/>
    <property type="evidence" value="ECO:0007669"/>
    <property type="project" value="InterPro"/>
</dbReference>
<evidence type="ECO:0000313" key="10">
    <source>
        <dbReference type="Proteomes" id="UP000799778"/>
    </source>
</evidence>
<keyword evidence="8" id="KW-1133">Transmembrane helix</keyword>
<dbReference type="InterPro" id="IPR017972">
    <property type="entry name" value="Cyt_P450_CS"/>
</dbReference>
<dbReference type="InterPro" id="IPR050121">
    <property type="entry name" value="Cytochrome_P450_monoxygenase"/>
</dbReference>
<dbReference type="GO" id="GO:0004497">
    <property type="term" value="F:monooxygenase activity"/>
    <property type="evidence" value="ECO:0007669"/>
    <property type="project" value="UniProtKB-KW"/>
</dbReference>
<dbReference type="PANTHER" id="PTHR24305:SF210">
    <property type="entry name" value="CYTOCHROME P450 MONOOXYGENASE ASQL-RELATED"/>
    <property type="match status" value="1"/>
</dbReference>
<keyword evidence="10" id="KW-1185">Reference proteome</keyword>
<sequence length="517" mass="58976">MATTYNVPPTLSVLRVLHNVSVGRIIAAIFTILIARFILRGIQRVYFHPLSKFPGPKLSAFTRIPHLRARFKGEVHLYLKELHEKHGEVVRVSPDELSFINPNAWKDIYGHGTRGTKGSPPPKDFSRFGRAVNGHYSLIATPDNGEHYKTRRMFSPAFSDRALKDQEPLFIKYVDQLVSVLRNKPDSEGKFDMVRMYNFTTFDVMGDLTFGEPLHMLDNAEYDPWVSIIFKALKLGSRLALLHHYPILYKAYKKLVPEKKLKKRYEHFQYCVSRVTKRLEKGRQAEGVDLWSLILDSEDKGKGLSRGQMDANASLFMVAGTETTATLVSGFTYFMLKNPTVMKKLQEEIRGAWSSSEDINMEVAARLPYLNACIKEAFRKYPPVAIGLPHRTPKDGSTICGDFVPPDFTVAAPHLVMYNSPSYFKDPELFVPDRWLGDERYKDDVLSALQPFSVGSRDCLGKNMAYHEMRLILTKVFYNFDLELCPESDDWVNQKAYVLWDKPSLMVKVSPAQNAGT</sequence>
<dbReference type="OrthoDB" id="1470350at2759"/>